<protein>
    <recommendedName>
        <fullName evidence="2">MHC class I-like antigen recognition-like domain-containing protein</fullName>
    </recommendedName>
</protein>
<dbReference type="Proteomes" id="UP001529510">
    <property type="component" value="Unassembled WGS sequence"/>
</dbReference>
<dbReference type="Pfam" id="PF00129">
    <property type="entry name" value="MHC_I"/>
    <property type="match status" value="1"/>
</dbReference>
<organism evidence="3 4">
    <name type="scientific">Cirrhinus mrigala</name>
    <name type="common">Mrigala</name>
    <dbReference type="NCBI Taxonomy" id="683832"/>
    <lineage>
        <taxon>Eukaryota</taxon>
        <taxon>Metazoa</taxon>
        <taxon>Chordata</taxon>
        <taxon>Craniata</taxon>
        <taxon>Vertebrata</taxon>
        <taxon>Euteleostomi</taxon>
        <taxon>Actinopterygii</taxon>
        <taxon>Neopterygii</taxon>
        <taxon>Teleostei</taxon>
        <taxon>Ostariophysi</taxon>
        <taxon>Cypriniformes</taxon>
        <taxon>Cyprinidae</taxon>
        <taxon>Labeoninae</taxon>
        <taxon>Labeonini</taxon>
        <taxon>Cirrhinus</taxon>
    </lineage>
</organism>
<dbReference type="AlphaFoldDB" id="A0ABD0RPJ1"/>
<keyword evidence="1" id="KW-0325">Glycoprotein</keyword>
<gene>
    <name evidence="3" type="ORF">M9458_003566</name>
</gene>
<reference evidence="3 4" key="1">
    <citation type="submission" date="2024-05" db="EMBL/GenBank/DDBJ databases">
        <title>Genome sequencing and assembly of Indian major carp, Cirrhinus mrigala (Hamilton, 1822).</title>
        <authorList>
            <person name="Mohindra V."/>
            <person name="Chowdhury L.M."/>
            <person name="Lal K."/>
            <person name="Jena J.K."/>
        </authorList>
    </citation>
    <scope>NUCLEOTIDE SEQUENCE [LARGE SCALE GENOMIC DNA]</scope>
    <source>
        <strain evidence="3">CM1030</strain>
        <tissue evidence="3">Blood</tissue>
    </source>
</reference>
<evidence type="ECO:0000256" key="1">
    <source>
        <dbReference type="ARBA" id="ARBA00023180"/>
    </source>
</evidence>
<dbReference type="Gene3D" id="3.30.500.10">
    <property type="entry name" value="MHC class I-like antigen recognition-like"/>
    <property type="match status" value="1"/>
</dbReference>
<proteinExistence type="predicted"/>
<feature type="domain" description="MHC class I-like antigen recognition-like" evidence="2">
    <location>
        <begin position="2"/>
        <end position="57"/>
    </location>
</feature>
<name>A0ABD0RPJ1_CIRMR</name>
<comment type="caution">
    <text evidence="3">The sequence shown here is derived from an EMBL/GenBank/DDBJ whole genome shotgun (WGS) entry which is preliminary data.</text>
</comment>
<dbReference type="SUPFAM" id="SSF54452">
    <property type="entry name" value="MHC antigen-recognition domain"/>
    <property type="match status" value="1"/>
</dbReference>
<dbReference type="InterPro" id="IPR037055">
    <property type="entry name" value="MHC_I-like_Ag-recog_sf"/>
</dbReference>
<evidence type="ECO:0000313" key="3">
    <source>
        <dbReference type="EMBL" id="KAL0200379.1"/>
    </source>
</evidence>
<dbReference type="InterPro" id="IPR011161">
    <property type="entry name" value="MHC_I-like_Ag-recog"/>
</dbReference>
<feature type="non-terminal residue" evidence="3">
    <location>
        <position position="65"/>
    </location>
</feature>
<sequence>RFQLNGKDYLILDSDTNSWTVLIPEAQDLKQSWTLQAKYASLEKIHLKEECEKFIKQMNDTQNQE</sequence>
<evidence type="ECO:0000313" key="4">
    <source>
        <dbReference type="Proteomes" id="UP001529510"/>
    </source>
</evidence>
<dbReference type="InterPro" id="IPR011162">
    <property type="entry name" value="MHC_I/II-like_Ag-recog"/>
</dbReference>
<keyword evidence="4" id="KW-1185">Reference proteome</keyword>
<accession>A0ABD0RPJ1</accession>
<feature type="non-terminal residue" evidence="3">
    <location>
        <position position="1"/>
    </location>
</feature>
<dbReference type="EMBL" id="JAMKFB020000002">
    <property type="protein sequence ID" value="KAL0200379.1"/>
    <property type="molecule type" value="Genomic_DNA"/>
</dbReference>
<evidence type="ECO:0000259" key="2">
    <source>
        <dbReference type="Pfam" id="PF00129"/>
    </source>
</evidence>